<name>A0AA49GLT4_9BACT</name>
<reference evidence="1" key="1">
    <citation type="journal article" date="2023" name="Comput. Struct. Biotechnol. J.">
        <title>Discovery of a novel marine Bacteroidetes with a rich repertoire of carbohydrate-active enzymes.</title>
        <authorList>
            <person name="Chen B."/>
            <person name="Liu G."/>
            <person name="Chen Q."/>
            <person name="Wang H."/>
            <person name="Liu L."/>
            <person name="Tang K."/>
        </authorList>
    </citation>
    <scope>NUCLEOTIDE SEQUENCE</scope>
    <source>
        <strain evidence="1">TK19036</strain>
    </source>
</reference>
<accession>A0AA49GLT4</accession>
<dbReference type="AlphaFoldDB" id="A0AA49GLT4"/>
<reference evidence="1" key="2">
    <citation type="journal article" date="2024" name="Antonie Van Leeuwenhoek">
        <title>Roseihalotalea indica gen. nov., sp. nov., a halophilic Bacteroidetes from mesopelagic Southwest Indian Ocean with higher carbohydrate metabolic potential.</title>
        <authorList>
            <person name="Chen B."/>
            <person name="Zhang M."/>
            <person name="Lin D."/>
            <person name="Ye J."/>
            <person name="Tang K."/>
        </authorList>
    </citation>
    <scope>NUCLEOTIDE SEQUENCE</scope>
    <source>
        <strain evidence="1">TK19036</strain>
    </source>
</reference>
<proteinExistence type="predicted"/>
<gene>
    <name evidence="1" type="ORF">K4G66_21400</name>
</gene>
<dbReference type="EMBL" id="CP120682">
    <property type="protein sequence ID" value="WKN34935.1"/>
    <property type="molecule type" value="Genomic_DNA"/>
</dbReference>
<sequence>MKNSNSYLSACKDCYLRAIYPSDDSVKNEPEYQKLFKIAREFFQAGKIDEFSYYLMEGQYLTNLWTAHFILEFENISQKLKDNCYEVIKRYSESRLNEKVAKLEKNWMNENVL</sequence>
<evidence type="ECO:0000313" key="1">
    <source>
        <dbReference type="EMBL" id="WKN34935.1"/>
    </source>
</evidence>
<organism evidence="1">
    <name type="scientific">Roseihalotalea indica</name>
    <dbReference type="NCBI Taxonomy" id="2867963"/>
    <lineage>
        <taxon>Bacteria</taxon>
        <taxon>Pseudomonadati</taxon>
        <taxon>Bacteroidota</taxon>
        <taxon>Cytophagia</taxon>
        <taxon>Cytophagales</taxon>
        <taxon>Catalimonadaceae</taxon>
        <taxon>Roseihalotalea</taxon>
    </lineage>
</organism>
<protein>
    <submittedName>
        <fullName evidence="1">Uncharacterized protein</fullName>
    </submittedName>
</protein>